<name>A0A4Q2TB59_9ACTN</name>
<dbReference type="Pfam" id="PF00226">
    <property type="entry name" value="DnaJ"/>
    <property type="match status" value="1"/>
</dbReference>
<dbReference type="SUPFAM" id="SSF46565">
    <property type="entry name" value="Chaperone J-domain"/>
    <property type="match status" value="1"/>
</dbReference>
<dbReference type="InterPro" id="IPR001623">
    <property type="entry name" value="DnaJ_domain"/>
</dbReference>
<dbReference type="InterPro" id="IPR036869">
    <property type="entry name" value="J_dom_sf"/>
</dbReference>
<keyword evidence="4" id="KW-0812">Transmembrane</keyword>
<dbReference type="AlphaFoldDB" id="A0A4Q2TB59"/>
<dbReference type="GO" id="GO:0016020">
    <property type="term" value="C:membrane"/>
    <property type="evidence" value="ECO:0007669"/>
    <property type="project" value="UniProtKB-SubCell"/>
</dbReference>
<gene>
    <name evidence="6" type="ORF">EUA94_01995</name>
</gene>
<dbReference type="OrthoDB" id="3829670at2"/>
<keyword evidence="4" id="KW-1133">Transmembrane helix</keyword>
<reference evidence="6 7" key="1">
    <citation type="submission" date="2019-01" db="EMBL/GenBank/DDBJ databases">
        <title>Novel species of Nocardioides.</title>
        <authorList>
            <person name="Liu Q."/>
            <person name="X Y.-H."/>
        </authorList>
    </citation>
    <scope>NUCLEOTIDE SEQUENCE [LARGE SCALE GENOMIC DNA]</scope>
    <source>
        <strain evidence="6 7">HLT2-9</strain>
    </source>
</reference>
<evidence type="ECO:0000259" key="5">
    <source>
        <dbReference type="PROSITE" id="PS50076"/>
    </source>
</evidence>
<dbReference type="SMART" id="SM00271">
    <property type="entry name" value="DnaJ"/>
    <property type="match status" value="1"/>
</dbReference>
<feature type="region of interest" description="Disordered" evidence="3">
    <location>
        <begin position="92"/>
        <end position="111"/>
    </location>
</feature>
<dbReference type="PROSITE" id="PS50076">
    <property type="entry name" value="DNAJ_2"/>
    <property type="match status" value="1"/>
</dbReference>
<organism evidence="6 7">
    <name type="scientific">Nocardioides zhouii</name>
    <dbReference type="NCBI Taxonomy" id="1168729"/>
    <lineage>
        <taxon>Bacteria</taxon>
        <taxon>Bacillati</taxon>
        <taxon>Actinomycetota</taxon>
        <taxon>Actinomycetes</taxon>
        <taxon>Propionibacteriales</taxon>
        <taxon>Nocardioidaceae</taxon>
        <taxon>Nocardioides</taxon>
    </lineage>
</organism>
<evidence type="ECO:0000256" key="2">
    <source>
        <dbReference type="ARBA" id="ARBA00023136"/>
    </source>
</evidence>
<comment type="subcellular location">
    <subcellularLocation>
        <location evidence="1">Membrane</location>
    </subcellularLocation>
</comment>
<keyword evidence="2 4" id="KW-0472">Membrane</keyword>
<dbReference type="Gene3D" id="1.10.287.110">
    <property type="entry name" value="DnaJ domain"/>
    <property type="match status" value="1"/>
</dbReference>
<protein>
    <submittedName>
        <fullName evidence="6">J domain-containing protein</fullName>
    </submittedName>
</protein>
<sequence>MARRRLLTRHRRRRAAACRRGSHAVSDAPTWYDVLDVPRDASTEEIRAAWRSQVADLDPGDRRFDALNRAAKVLLDPDAREAYDLQHPAFTGTEEEPATDEPPVATHTVPGLTDVEAERTTEPAGASPATRTVPGWLLAGLAVVAAGLVAATLWMWIAGDDAGDDSAARQAQVAAERAVVPVLSYDYETLAEDKSAAQALMTGTYRQDYDKLFTLLEENAPETQTRVTTSVIASGIVRASADRVQVLVFVDRPTTNKLSADPVVYKDQVTLSMQLVDGEWLVDDMVTSPVQG</sequence>
<dbReference type="PANTHER" id="PTHR37042:SF4">
    <property type="entry name" value="OUTER MEMBRANE PROTEIN RV1973"/>
    <property type="match status" value="1"/>
</dbReference>
<dbReference type="PANTHER" id="PTHR37042">
    <property type="entry name" value="OUTER MEMBRANE PROTEIN RV1973"/>
    <property type="match status" value="1"/>
</dbReference>
<dbReference type="Proteomes" id="UP000291101">
    <property type="component" value="Unassembled WGS sequence"/>
</dbReference>
<accession>A0A4Q2TB59</accession>
<evidence type="ECO:0000256" key="3">
    <source>
        <dbReference type="SAM" id="MobiDB-lite"/>
    </source>
</evidence>
<evidence type="ECO:0000256" key="4">
    <source>
        <dbReference type="SAM" id="Phobius"/>
    </source>
</evidence>
<evidence type="ECO:0000313" key="6">
    <source>
        <dbReference type="EMBL" id="RYC14119.1"/>
    </source>
</evidence>
<keyword evidence="7" id="KW-1185">Reference proteome</keyword>
<comment type="caution">
    <text evidence="6">The sequence shown here is derived from an EMBL/GenBank/DDBJ whole genome shotgun (WGS) entry which is preliminary data.</text>
</comment>
<feature type="domain" description="J" evidence="5">
    <location>
        <begin position="30"/>
        <end position="87"/>
    </location>
</feature>
<evidence type="ECO:0000256" key="1">
    <source>
        <dbReference type="ARBA" id="ARBA00004370"/>
    </source>
</evidence>
<feature type="transmembrane region" description="Helical" evidence="4">
    <location>
        <begin position="136"/>
        <end position="157"/>
    </location>
</feature>
<dbReference type="CDD" id="cd06257">
    <property type="entry name" value="DnaJ"/>
    <property type="match status" value="1"/>
</dbReference>
<dbReference type="EMBL" id="SDWV01000002">
    <property type="protein sequence ID" value="RYC14119.1"/>
    <property type="molecule type" value="Genomic_DNA"/>
</dbReference>
<evidence type="ECO:0000313" key="7">
    <source>
        <dbReference type="Proteomes" id="UP000291101"/>
    </source>
</evidence>
<proteinExistence type="predicted"/>